<dbReference type="Pfam" id="PF00263">
    <property type="entry name" value="Secretin"/>
    <property type="match status" value="1"/>
</dbReference>
<reference evidence="7" key="3">
    <citation type="submission" date="2022-12" db="EMBL/GenBank/DDBJ databases">
        <authorList>
            <person name="Sun Q."/>
            <person name="Kim S."/>
        </authorList>
    </citation>
    <scope>NUCLEOTIDE SEQUENCE</scope>
    <source>
        <strain evidence="7">KCTC 12344</strain>
    </source>
</reference>
<dbReference type="Proteomes" id="UP000619512">
    <property type="component" value="Unassembled WGS sequence"/>
</dbReference>
<evidence type="ECO:0000313" key="9">
    <source>
        <dbReference type="Proteomes" id="UP000294359"/>
    </source>
</evidence>
<evidence type="ECO:0000313" key="7">
    <source>
        <dbReference type="EMBL" id="GGZ01534.1"/>
    </source>
</evidence>
<evidence type="ECO:0000256" key="2">
    <source>
        <dbReference type="ARBA" id="ARBA00022729"/>
    </source>
</evidence>
<dbReference type="InterPro" id="IPR004846">
    <property type="entry name" value="T2SS/T3SS_dom"/>
</dbReference>
<keyword evidence="9" id="KW-1185">Reference proteome</keyword>
<dbReference type="PROSITE" id="PS51257">
    <property type="entry name" value="PROKAR_LIPOPROTEIN"/>
    <property type="match status" value="1"/>
</dbReference>
<dbReference type="InterPro" id="IPR013359">
    <property type="entry name" value="Pilus_4B_PilN"/>
</dbReference>
<feature type="region of interest" description="Disordered" evidence="4">
    <location>
        <begin position="249"/>
        <end position="283"/>
    </location>
</feature>
<dbReference type="Pfam" id="PF07655">
    <property type="entry name" value="Secretin_N_2"/>
    <property type="match status" value="1"/>
</dbReference>
<evidence type="ECO:0000256" key="4">
    <source>
        <dbReference type="SAM" id="MobiDB-lite"/>
    </source>
</evidence>
<dbReference type="GO" id="GO:0019867">
    <property type="term" value="C:outer membrane"/>
    <property type="evidence" value="ECO:0007669"/>
    <property type="project" value="InterPro"/>
</dbReference>
<dbReference type="PANTHER" id="PTHR30332">
    <property type="entry name" value="PROBABLE GENERAL SECRETION PATHWAY PROTEIN D"/>
    <property type="match status" value="1"/>
</dbReference>
<dbReference type="AlphaFoldDB" id="A0A4P7BBT6"/>
<dbReference type="InterPro" id="IPR011514">
    <property type="entry name" value="Secretin_N_2"/>
</dbReference>
<feature type="domain" description="Type II/III secretion system secretin-like" evidence="5">
    <location>
        <begin position="416"/>
        <end position="553"/>
    </location>
</feature>
<feature type="compositionally biased region" description="Gly residues" evidence="4">
    <location>
        <begin position="257"/>
        <end position="274"/>
    </location>
</feature>
<evidence type="ECO:0000256" key="1">
    <source>
        <dbReference type="ARBA" id="ARBA00004370"/>
    </source>
</evidence>
<organism evidence="7 10">
    <name type="scientific">Pseudoduganella plicata</name>
    <dbReference type="NCBI Taxonomy" id="321984"/>
    <lineage>
        <taxon>Bacteria</taxon>
        <taxon>Pseudomonadati</taxon>
        <taxon>Pseudomonadota</taxon>
        <taxon>Betaproteobacteria</taxon>
        <taxon>Burkholderiales</taxon>
        <taxon>Oxalobacteraceae</taxon>
        <taxon>Telluria group</taxon>
        <taxon>Pseudoduganella</taxon>
    </lineage>
</organism>
<name>A0A4P7BBT6_9BURK</name>
<dbReference type="Proteomes" id="UP000294359">
    <property type="component" value="Chromosome"/>
</dbReference>
<evidence type="ECO:0000313" key="10">
    <source>
        <dbReference type="Proteomes" id="UP000619512"/>
    </source>
</evidence>
<dbReference type="GO" id="GO:0009297">
    <property type="term" value="P:pilus assembly"/>
    <property type="evidence" value="ECO:0007669"/>
    <property type="project" value="InterPro"/>
</dbReference>
<dbReference type="NCBIfam" id="TIGR02520">
    <property type="entry name" value="pilus_B_mal_scr"/>
    <property type="match status" value="1"/>
</dbReference>
<protein>
    <submittedName>
        <fullName evidence="8">PilN family type IVB pilus formation outer membrane protein</fullName>
    </submittedName>
    <submittedName>
        <fullName evidence="7">Type IVB pilus formation outer membrane protein, R64 PilN family</fullName>
    </submittedName>
</protein>
<feature type="compositionally biased region" description="Pro residues" evidence="4">
    <location>
        <begin position="148"/>
        <end position="159"/>
    </location>
</feature>
<comment type="subcellular location">
    <subcellularLocation>
        <location evidence="1">Membrane</location>
    </subcellularLocation>
</comment>
<accession>A0A4P7BBT6</accession>
<evidence type="ECO:0000313" key="8">
    <source>
        <dbReference type="EMBL" id="QBQ35412.1"/>
    </source>
</evidence>
<dbReference type="EMBL" id="BMWW01000007">
    <property type="protein sequence ID" value="GGZ01534.1"/>
    <property type="molecule type" value="Genomic_DNA"/>
</dbReference>
<reference evidence="8 9" key="2">
    <citation type="submission" date="2019-03" db="EMBL/GenBank/DDBJ databases">
        <title>Draft Genome Sequences of Six Type Strains of the Genus Massilia.</title>
        <authorList>
            <person name="Miess H."/>
            <person name="Frediansyhah A."/>
            <person name="Gross H."/>
        </authorList>
    </citation>
    <scope>NUCLEOTIDE SEQUENCE [LARGE SCALE GENOMIC DNA]</scope>
    <source>
        <strain evidence="8 9">DSM 17505</strain>
    </source>
</reference>
<gene>
    <name evidence="8" type="ORF">E1742_03955</name>
    <name evidence="7" type="ORF">GCM10007388_39050</name>
</gene>
<dbReference type="InterPro" id="IPR050810">
    <property type="entry name" value="Bact_Secretion_Sys_Channel"/>
</dbReference>
<keyword evidence="3" id="KW-0472">Membrane</keyword>
<keyword evidence="2" id="KW-0732">Signal</keyword>
<dbReference type="OrthoDB" id="6638496at2"/>
<evidence type="ECO:0000259" key="5">
    <source>
        <dbReference type="Pfam" id="PF00263"/>
    </source>
</evidence>
<reference evidence="7" key="1">
    <citation type="journal article" date="2014" name="Int. J. Syst. Evol. Microbiol.">
        <title>Complete genome sequence of Corynebacterium casei LMG S-19264T (=DSM 44701T), isolated from a smear-ripened cheese.</title>
        <authorList>
            <consortium name="US DOE Joint Genome Institute (JGI-PGF)"/>
            <person name="Walter F."/>
            <person name="Albersmeier A."/>
            <person name="Kalinowski J."/>
            <person name="Ruckert C."/>
        </authorList>
    </citation>
    <scope>NUCLEOTIDE SEQUENCE</scope>
    <source>
        <strain evidence="7">KCTC 12344</strain>
    </source>
</reference>
<evidence type="ECO:0000259" key="6">
    <source>
        <dbReference type="Pfam" id="PF07655"/>
    </source>
</evidence>
<dbReference type="GO" id="GO:0009306">
    <property type="term" value="P:protein secretion"/>
    <property type="evidence" value="ECO:0007669"/>
    <property type="project" value="InterPro"/>
</dbReference>
<sequence length="586" mass="60233">MNRAVHPFAPRRGIAAAVAGILMLGGCSPLAERIDGNADEAETKTSGLMRDVGRAAPGAVVASSPLVSYDSGIWLGKNVIKLSEAPLPPIFYQPATFDRSIASLSELAERLTLRSGIPSRVNADAQAIAAEAFRRGGRSAPALKAPAGVPPLSLPPGAPGMPGDAAAGDNASRTGAATPKATFQVEPGGGGVRITYANGSFKGLLDTAAARFGVSWKYADGTIQFFHTQARTFQINAVPGDSTFTASVTSGAASTGGVSGGSGGGGGGGSGGSSAGSAVSASNSQNTGVASKLSVYTGIENAIKVMLSPHGKVLASPATGAITVVDTPDSLDRIASYIDNENKALSRQIVINVTVLSVSLNRGDEYGIDWNLVYKGLDRRFGIKNTFADSSTNAVGFSAAIMGNSKFSGSDVMVKALSDQGKVRRQTTASVVTLNNQPVPVQVARQTTYLQSSQTSIVAQVGTTSSLIPGVVTSGFNMSILPHVLTNGTVMLQFSIDISTLRGIRTIVSNGNRIESPELDTRNFLQRVSMKSSETLVISGFEQTDENVDNRGVGSPRNMLLGGGVKANSNKEVIVMLITPVAVSGA</sequence>
<dbReference type="PANTHER" id="PTHR30332:SF24">
    <property type="entry name" value="SECRETIN GSPD-RELATED"/>
    <property type="match status" value="1"/>
</dbReference>
<dbReference type="EMBL" id="CP038026">
    <property type="protein sequence ID" value="QBQ35412.1"/>
    <property type="molecule type" value="Genomic_DNA"/>
</dbReference>
<evidence type="ECO:0000256" key="3">
    <source>
        <dbReference type="ARBA" id="ARBA00023136"/>
    </source>
</evidence>
<feature type="region of interest" description="Disordered" evidence="4">
    <location>
        <begin position="140"/>
        <end position="175"/>
    </location>
</feature>
<proteinExistence type="predicted"/>
<dbReference type="RefSeq" id="WP_134383651.1">
    <property type="nucleotide sequence ID" value="NZ_BMWW01000007.1"/>
</dbReference>
<feature type="domain" description="Secretin N-terminal" evidence="6">
    <location>
        <begin position="231"/>
        <end position="319"/>
    </location>
</feature>